<name>A0A5C6CSH9_9BACT</name>
<dbReference type="OrthoDB" id="9780269at2"/>
<organism evidence="4 5">
    <name type="scientific">Bythopirellula polymerisocia</name>
    <dbReference type="NCBI Taxonomy" id="2528003"/>
    <lineage>
        <taxon>Bacteria</taxon>
        <taxon>Pseudomonadati</taxon>
        <taxon>Planctomycetota</taxon>
        <taxon>Planctomycetia</taxon>
        <taxon>Pirellulales</taxon>
        <taxon>Lacipirellulaceae</taxon>
        <taxon>Bythopirellula</taxon>
    </lineage>
</organism>
<feature type="transmembrane region" description="Helical" evidence="2">
    <location>
        <begin position="528"/>
        <end position="549"/>
    </location>
</feature>
<keyword evidence="2" id="KW-0812">Transmembrane</keyword>
<dbReference type="Gene3D" id="3.40.50.1820">
    <property type="entry name" value="alpha/beta hydrolase"/>
    <property type="match status" value="1"/>
</dbReference>
<feature type="transmembrane region" description="Helical" evidence="2">
    <location>
        <begin position="448"/>
        <end position="474"/>
    </location>
</feature>
<evidence type="ECO:0000313" key="5">
    <source>
        <dbReference type="Proteomes" id="UP000318437"/>
    </source>
</evidence>
<keyword evidence="5" id="KW-1185">Reference proteome</keyword>
<keyword evidence="2" id="KW-1133">Transmembrane helix</keyword>
<dbReference type="InterPro" id="IPR029058">
    <property type="entry name" value="AB_hydrolase_fold"/>
</dbReference>
<protein>
    <submittedName>
        <fullName evidence="4">Fermentation/respiration switch protein</fullName>
    </submittedName>
</protein>
<dbReference type="AlphaFoldDB" id="A0A5C6CSH9"/>
<comment type="caution">
    <text evidence="4">The sequence shown here is derived from an EMBL/GenBank/DDBJ whole genome shotgun (WGS) entry which is preliminary data.</text>
</comment>
<dbReference type="GO" id="GO:0052689">
    <property type="term" value="F:carboxylic ester hydrolase activity"/>
    <property type="evidence" value="ECO:0007669"/>
    <property type="project" value="UniProtKB-ARBA"/>
</dbReference>
<dbReference type="Proteomes" id="UP000318437">
    <property type="component" value="Unassembled WGS sequence"/>
</dbReference>
<gene>
    <name evidence="4" type="ORF">Pla144_32530</name>
</gene>
<dbReference type="Pfam" id="PF12740">
    <property type="entry name" value="PETase"/>
    <property type="match status" value="1"/>
</dbReference>
<reference evidence="4 5" key="1">
    <citation type="submission" date="2019-02" db="EMBL/GenBank/DDBJ databases">
        <title>Deep-cultivation of Planctomycetes and their phenomic and genomic characterization uncovers novel biology.</title>
        <authorList>
            <person name="Wiegand S."/>
            <person name="Jogler M."/>
            <person name="Boedeker C."/>
            <person name="Pinto D."/>
            <person name="Vollmers J."/>
            <person name="Rivas-Marin E."/>
            <person name="Kohn T."/>
            <person name="Peeters S.H."/>
            <person name="Heuer A."/>
            <person name="Rast P."/>
            <person name="Oberbeckmann S."/>
            <person name="Bunk B."/>
            <person name="Jeske O."/>
            <person name="Meyerdierks A."/>
            <person name="Storesund J.E."/>
            <person name="Kallscheuer N."/>
            <person name="Luecker S."/>
            <person name="Lage O.M."/>
            <person name="Pohl T."/>
            <person name="Merkel B.J."/>
            <person name="Hornburger P."/>
            <person name="Mueller R.-W."/>
            <person name="Bruemmer F."/>
            <person name="Labrenz M."/>
            <person name="Spormann A.M."/>
            <person name="Op Den Camp H."/>
            <person name="Overmann J."/>
            <person name="Amann R."/>
            <person name="Jetten M.S.M."/>
            <person name="Mascher T."/>
            <person name="Medema M.H."/>
            <person name="Devos D.P."/>
            <person name="Kaster A.-K."/>
            <person name="Ovreas L."/>
            <person name="Rohde M."/>
            <person name="Galperin M.Y."/>
            <person name="Jogler C."/>
        </authorList>
    </citation>
    <scope>NUCLEOTIDE SEQUENCE [LARGE SCALE GENOMIC DNA]</scope>
    <source>
        <strain evidence="4 5">Pla144</strain>
    </source>
</reference>
<dbReference type="InterPro" id="IPR041127">
    <property type="entry name" value="PET_hydrolase/cutinase-like"/>
</dbReference>
<dbReference type="SUPFAM" id="SSF53474">
    <property type="entry name" value="alpha/beta-Hydrolases"/>
    <property type="match status" value="1"/>
</dbReference>
<dbReference type="PANTHER" id="PTHR22946:SF9">
    <property type="entry name" value="POLYKETIDE TRANSFERASE AF380"/>
    <property type="match status" value="1"/>
</dbReference>
<evidence type="ECO:0000313" key="4">
    <source>
        <dbReference type="EMBL" id="TWU26036.1"/>
    </source>
</evidence>
<dbReference type="EMBL" id="SJPS01000004">
    <property type="protein sequence ID" value="TWU26036.1"/>
    <property type="molecule type" value="Genomic_DNA"/>
</dbReference>
<feature type="transmembrane region" description="Helical" evidence="2">
    <location>
        <begin position="486"/>
        <end position="507"/>
    </location>
</feature>
<feature type="transmembrane region" description="Helical" evidence="2">
    <location>
        <begin position="312"/>
        <end position="333"/>
    </location>
</feature>
<keyword evidence="1" id="KW-0378">Hydrolase</keyword>
<feature type="transmembrane region" description="Helical" evidence="2">
    <location>
        <begin position="593"/>
        <end position="615"/>
    </location>
</feature>
<feature type="transmembrane region" description="Helical" evidence="2">
    <location>
        <begin position="561"/>
        <end position="581"/>
    </location>
</feature>
<evidence type="ECO:0000259" key="3">
    <source>
        <dbReference type="Pfam" id="PF12740"/>
    </source>
</evidence>
<feature type="transmembrane region" description="Helical" evidence="2">
    <location>
        <begin position="354"/>
        <end position="376"/>
    </location>
</feature>
<keyword evidence="2" id="KW-0472">Membrane</keyword>
<proteinExistence type="predicted"/>
<feature type="transmembrane region" description="Helical" evidence="2">
    <location>
        <begin position="406"/>
        <end position="427"/>
    </location>
</feature>
<dbReference type="RefSeq" id="WP_146451588.1">
    <property type="nucleotide sequence ID" value="NZ_SJPS01000004.1"/>
</dbReference>
<evidence type="ECO:0000256" key="2">
    <source>
        <dbReference type="SAM" id="Phobius"/>
    </source>
</evidence>
<accession>A0A5C6CSH9</accession>
<feature type="domain" description="PET hydrolase/cutinase-like" evidence="3">
    <location>
        <begin position="30"/>
        <end position="165"/>
    </location>
</feature>
<evidence type="ECO:0000256" key="1">
    <source>
        <dbReference type="ARBA" id="ARBA00022801"/>
    </source>
</evidence>
<sequence>MGEVARQRFSINWLLIACLLVVFISSFLASLVQSSGGRVQVHEIKIPTQNGQWVVADLFKPRSATKKSPAPLVVVVPGFQRSKETLSNISLELARRGIVVIAIDPYAQGGSSSSMSKQSATTEGYGMFAVVNYVYDTPNLNYVDKSRIAATGHSAGGNAAIRGANYFGKIARKNDKPCILSAVFVSGYLQTLTDNVLKQVRCNVGISYALYDEGAYRNELKNGDMRFAPEALRLVNSGLVESGTEVKEVEIGRYYGNKDNRTLRVVFNEGLLHPFQPYAIEPTANQLDYFERVFEIDSGISSKDQIWYWKEFLTLVSSIAALLTLVPLARLLLKLPLFMDLVHPLPEALPRPQGVGKIIFWSLFVLSALVACFSYIPLAELSQKLFVAASSREQTWFFPQRMNNAVMLWAVFNGTVGFLLFFLSYHYHGRLHGVRPEMWGIKTNLAEIACTFLLACLLFAFFFQLLFTVHYFFHVDYRFVFFGARVFQPVMFLLLSIYAPIFFVFFLSNSLRVNGAMRFDGDKEWKSMLLAGSANTVGLLLILIVQYSVFAFTGTVYWTDGWLYVNLLFAVVPIMFILPYFNRYFFQLTGRIYLGPMATCLIFVMILLSNTVCYIPL</sequence>
<dbReference type="PANTHER" id="PTHR22946">
    <property type="entry name" value="DIENELACTONE HYDROLASE DOMAIN-CONTAINING PROTEIN-RELATED"/>
    <property type="match status" value="1"/>
</dbReference>
<dbReference type="InterPro" id="IPR050261">
    <property type="entry name" value="FrsA_esterase"/>
</dbReference>